<evidence type="ECO:0000313" key="3">
    <source>
        <dbReference type="EMBL" id="AWG21684.1"/>
    </source>
</evidence>
<dbReference type="PANTHER" id="PTHR44520">
    <property type="entry name" value="RESPONSE REGULATOR RCP1-RELATED"/>
    <property type="match status" value="1"/>
</dbReference>
<dbReference type="SUPFAM" id="SSF52172">
    <property type="entry name" value="CheY-like"/>
    <property type="match status" value="1"/>
</dbReference>
<dbReference type="SMART" id="SM00448">
    <property type="entry name" value="REC"/>
    <property type="match status" value="1"/>
</dbReference>
<reference evidence="3 4" key="1">
    <citation type="submission" date="2017-04" db="EMBL/GenBank/DDBJ databases">
        <title>Compelte genome sequence of WV33.</title>
        <authorList>
            <person name="Lee P.C."/>
        </authorList>
    </citation>
    <scope>NUCLEOTIDE SEQUENCE [LARGE SCALE GENOMIC DNA]</scope>
    <source>
        <strain evidence="3 4">WV33</strain>
    </source>
</reference>
<evidence type="ECO:0000259" key="2">
    <source>
        <dbReference type="PROSITE" id="PS50110"/>
    </source>
</evidence>
<dbReference type="InterPro" id="IPR011006">
    <property type="entry name" value="CheY-like_superfamily"/>
</dbReference>
<dbReference type="AlphaFoldDB" id="A0A2S1LD76"/>
<accession>A0A2S1LD76</accession>
<dbReference type="GO" id="GO:0000160">
    <property type="term" value="P:phosphorelay signal transduction system"/>
    <property type="evidence" value="ECO:0007669"/>
    <property type="project" value="InterPro"/>
</dbReference>
<dbReference type="Proteomes" id="UP000244527">
    <property type="component" value="Chromosome"/>
</dbReference>
<proteinExistence type="predicted"/>
<dbReference type="Pfam" id="PF00072">
    <property type="entry name" value="Response_reg"/>
    <property type="match status" value="1"/>
</dbReference>
<sequence>MSNLSIFYADDDEDDIMFFNDAVDSVATSHTNIIELHIHKNGENLVEGIMNNKFKNGVVFLDVNMPKKSGLELLKEIRNEPTIYQVPVVMYSTSSSKVDIEMSLNFGANYYAIKPYDFNDLIKMISDVSKINWMSHKPDLNNFILVK</sequence>
<feature type="domain" description="Response regulatory" evidence="2">
    <location>
        <begin position="5"/>
        <end position="129"/>
    </location>
</feature>
<dbReference type="InterPro" id="IPR001789">
    <property type="entry name" value="Sig_transdc_resp-reg_receiver"/>
</dbReference>
<gene>
    <name evidence="3" type="ORF">FFWV33_09110</name>
</gene>
<name>A0A2S1LD76_9FLAO</name>
<evidence type="ECO:0000313" key="4">
    <source>
        <dbReference type="Proteomes" id="UP000244527"/>
    </source>
</evidence>
<dbReference type="RefSeq" id="WP_108740621.1">
    <property type="nucleotide sequence ID" value="NZ_CP020918.1"/>
</dbReference>
<dbReference type="InterPro" id="IPR052893">
    <property type="entry name" value="TCS_response_regulator"/>
</dbReference>
<keyword evidence="1" id="KW-0597">Phosphoprotein</keyword>
<dbReference type="PROSITE" id="PS50110">
    <property type="entry name" value="RESPONSE_REGULATORY"/>
    <property type="match status" value="1"/>
</dbReference>
<dbReference type="PANTHER" id="PTHR44520:SF2">
    <property type="entry name" value="RESPONSE REGULATOR RCP1"/>
    <property type="match status" value="1"/>
</dbReference>
<feature type="modified residue" description="4-aspartylphosphate" evidence="1">
    <location>
        <position position="62"/>
    </location>
</feature>
<organism evidence="3 4">
    <name type="scientific">Flavobacterium faecale</name>
    <dbReference type="NCBI Taxonomy" id="1355330"/>
    <lineage>
        <taxon>Bacteria</taxon>
        <taxon>Pseudomonadati</taxon>
        <taxon>Bacteroidota</taxon>
        <taxon>Flavobacteriia</taxon>
        <taxon>Flavobacteriales</taxon>
        <taxon>Flavobacteriaceae</taxon>
        <taxon>Flavobacterium</taxon>
    </lineage>
</organism>
<evidence type="ECO:0000256" key="1">
    <source>
        <dbReference type="PROSITE-ProRule" id="PRU00169"/>
    </source>
</evidence>
<dbReference type="KEGG" id="ffa:FFWV33_09110"/>
<dbReference type="EMBL" id="CP020918">
    <property type="protein sequence ID" value="AWG21684.1"/>
    <property type="molecule type" value="Genomic_DNA"/>
</dbReference>
<keyword evidence="4" id="KW-1185">Reference proteome</keyword>
<protein>
    <recommendedName>
        <fullName evidence="2">Response regulatory domain-containing protein</fullName>
    </recommendedName>
</protein>
<dbReference type="OrthoDB" id="7631574at2"/>
<dbReference type="Gene3D" id="3.40.50.2300">
    <property type="match status" value="1"/>
</dbReference>